<gene>
    <name evidence="2" type="ORF">B6254_1802</name>
</gene>
<keyword evidence="1" id="KW-0472">Membrane</keyword>
<organism evidence="2 3">
    <name type="scientific">Weissella cibaria</name>
    <dbReference type="NCBI Taxonomy" id="137591"/>
    <lineage>
        <taxon>Bacteria</taxon>
        <taxon>Bacillati</taxon>
        <taxon>Bacillota</taxon>
        <taxon>Bacilli</taxon>
        <taxon>Lactobacillales</taxon>
        <taxon>Lactobacillaceae</taxon>
        <taxon>Weissella</taxon>
    </lineage>
</organism>
<dbReference type="Pfam" id="PF12822">
    <property type="entry name" value="ECF_trnsprt"/>
    <property type="match status" value="1"/>
</dbReference>
<dbReference type="AlphaFoldDB" id="A0A2S1KT92"/>
<dbReference type="GO" id="GO:0022857">
    <property type="term" value="F:transmembrane transporter activity"/>
    <property type="evidence" value="ECO:0007669"/>
    <property type="project" value="InterPro"/>
</dbReference>
<name>A0A2S1KT92_9LACO</name>
<keyword evidence="1" id="KW-1133">Transmembrane helix</keyword>
<feature type="transmembrane region" description="Helical" evidence="1">
    <location>
        <begin position="39"/>
        <end position="60"/>
    </location>
</feature>
<sequence>MEMTNTRLKTRQMVLTALFIAIILVQSIIPWLGYLPLGAFAVGAAVQIISVTVAIGALILGPARGALLGFVWGAYALWDAWTHAPVIGGLIFRNPITALVPRILVGLVIGYLYWRFVRNRSLGQQTIWLVGLGALSAFINTFFVLGFTWIGFTVMHTTFTGIPQTGLLGWLIVGVAGFNGIFEIIVSAILVPLIGVPVLTVLRRAE</sequence>
<reference evidence="2 3" key="1">
    <citation type="submission" date="2017-04" db="EMBL/GenBank/DDBJ databases">
        <title>Weissella cibaria strain m2 complete genome.</title>
        <authorList>
            <person name="Pan Q."/>
            <person name="Tan M."/>
            <person name="Yao F."/>
            <person name="Su S."/>
        </authorList>
    </citation>
    <scope>NUCLEOTIDE SEQUENCE [LARGE SCALE GENOMIC DNA]</scope>
    <source>
        <strain evidence="2 3">M2</strain>
    </source>
</reference>
<feature type="transmembrane region" description="Helical" evidence="1">
    <location>
        <begin position="67"/>
        <end position="84"/>
    </location>
</feature>
<dbReference type="InterPro" id="IPR024529">
    <property type="entry name" value="ECF_trnsprt_substrate-spec"/>
</dbReference>
<evidence type="ECO:0000256" key="1">
    <source>
        <dbReference type="SAM" id="Phobius"/>
    </source>
</evidence>
<protein>
    <submittedName>
        <fullName evidence="2">Pantothenate transporter PanT</fullName>
    </submittedName>
</protein>
<dbReference type="Gene3D" id="1.10.1760.20">
    <property type="match status" value="1"/>
</dbReference>
<dbReference type="EMBL" id="CP020928">
    <property type="protein sequence ID" value="AWF96184.1"/>
    <property type="molecule type" value="Genomic_DNA"/>
</dbReference>
<feature type="transmembrane region" description="Helical" evidence="1">
    <location>
        <begin position="170"/>
        <end position="202"/>
    </location>
</feature>
<keyword evidence="1" id="KW-0812">Transmembrane</keyword>
<proteinExistence type="predicted"/>
<accession>A0A2S1KT92</accession>
<evidence type="ECO:0000313" key="3">
    <source>
        <dbReference type="Proteomes" id="UP000244870"/>
    </source>
</evidence>
<feature type="transmembrane region" description="Helical" evidence="1">
    <location>
        <begin position="12"/>
        <end position="33"/>
    </location>
</feature>
<evidence type="ECO:0000313" key="2">
    <source>
        <dbReference type="EMBL" id="AWF96184.1"/>
    </source>
</evidence>
<dbReference type="Proteomes" id="UP000244870">
    <property type="component" value="Chromosome"/>
</dbReference>
<feature type="transmembrane region" description="Helical" evidence="1">
    <location>
        <begin position="96"/>
        <end position="114"/>
    </location>
</feature>
<feature type="transmembrane region" description="Helical" evidence="1">
    <location>
        <begin position="126"/>
        <end position="150"/>
    </location>
</feature>